<dbReference type="Pfam" id="PF10336">
    <property type="entry name" value="DUF2420"/>
    <property type="match status" value="1"/>
</dbReference>
<evidence type="ECO:0000313" key="2">
    <source>
        <dbReference type="EMBL" id="GMM54253.1"/>
    </source>
</evidence>
<sequence length="242" mass="27174">MSFNSNDIEVDGVQVTVREGGETPAAVDVDQSTENLVEEASDVMDTDDEDMEVDARDEEELRDAARSLLRKLPSRCVLQFQSDTFLLFDYEDSEETEEEDESLSSCPIICSDASAAHESLAQLLPQVRKYLTQYYNGLPLGAKELVVDLPALDLTLYEDNMYNNQVTFSDIDMIFKTLQKRSRVEGETGVPRYLVGKVSTRPRFVARYNSLVELTEGSATLKNTVPFSNDEDNPVVLDDEDD</sequence>
<proteinExistence type="predicted"/>
<dbReference type="InterPro" id="IPR018822">
    <property type="entry name" value="UPF0646"/>
</dbReference>
<feature type="compositionally biased region" description="Acidic residues" evidence="1">
    <location>
        <begin position="36"/>
        <end position="54"/>
    </location>
</feature>
<reference evidence="2 3" key="1">
    <citation type="journal article" date="2023" name="Elife">
        <title>Identification of key yeast species and microbe-microbe interactions impacting larval growth of Drosophila in the wild.</title>
        <authorList>
            <person name="Mure A."/>
            <person name="Sugiura Y."/>
            <person name="Maeda R."/>
            <person name="Honda K."/>
            <person name="Sakurai N."/>
            <person name="Takahashi Y."/>
            <person name="Watada M."/>
            <person name="Katoh T."/>
            <person name="Gotoh A."/>
            <person name="Gotoh Y."/>
            <person name="Taniguchi I."/>
            <person name="Nakamura K."/>
            <person name="Hayashi T."/>
            <person name="Katayama T."/>
            <person name="Uemura T."/>
            <person name="Hattori Y."/>
        </authorList>
    </citation>
    <scope>NUCLEOTIDE SEQUENCE [LARGE SCALE GENOMIC DNA]</scope>
    <source>
        <strain evidence="2 3">KH-74</strain>
    </source>
</reference>
<evidence type="ECO:0000256" key="1">
    <source>
        <dbReference type="SAM" id="MobiDB-lite"/>
    </source>
</evidence>
<gene>
    <name evidence="2" type="ORF">DAKH74_008690</name>
</gene>
<organism evidence="2 3">
    <name type="scientific">Maudiozyma humilis</name>
    <name type="common">Sour dough yeast</name>
    <name type="synonym">Kazachstania humilis</name>
    <dbReference type="NCBI Taxonomy" id="51915"/>
    <lineage>
        <taxon>Eukaryota</taxon>
        <taxon>Fungi</taxon>
        <taxon>Dikarya</taxon>
        <taxon>Ascomycota</taxon>
        <taxon>Saccharomycotina</taxon>
        <taxon>Saccharomycetes</taxon>
        <taxon>Saccharomycetales</taxon>
        <taxon>Saccharomycetaceae</taxon>
        <taxon>Maudiozyma</taxon>
    </lineage>
</organism>
<protein>
    <submittedName>
        <fullName evidence="2">Rmr1 protein</fullName>
    </submittedName>
</protein>
<feature type="region of interest" description="Disordered" evidence="1">
    <location>
        <begin position="18"/>
        <end position="54"/>
    </location>
</feature>
<evidence type="ECO:0000313" key="3">
    <source>
        <dbReference type="Proteomes" id="UP001377567"/>
    </source>
</evidence>
<keyword evidence="3" id="KW-1185">Reference proteome</keyword>
<name>A0AAV5RU58_MAUHU</name>
<dbReference type="AlphaFoldDB" id="A0AAV5RU58"/>
<accession>A0AAV5RU58</accession>
<dbReference type="Proteomes" id="UP001377567">
    <property type="component" value="Unassembled WGS sequence"/>
</dbReference>
<comment type="caution">
    <text evidence="2">The sequence shown here is derived from an EMBL/GenBank/DDBJ whole genome shotgun (WGS) entry which is preliminary data.</text>
</comment>
<dbReference type="EMBL" id="BTGD01000001">
    <property type="protein sequence ID" value="GMM54253.1"/>
    <property type="molecule type" value="Genomic_DNA"/>
</dbReference>